<dbReference type="AlphaFoldDB" id="A0A9X1MA93"/>
<evidence type="ECO:0000313" key="5">
    <source>
        <dbReference type="Proteomes" id="UP001155145"/>
    </source>
</evidence>
<name>A0A9X1MA93_9MICC</name>
<keyword evidence="1" id="KW-0472">Membrane</keyword>
<dbReference type="EMBL" id="CP094984">
    <property type="protein sequence ID" value="UON91096.1"/>
    <property type="molecule type" value="Genomic_DNA"/>
</dbReference>
<feature type="transmembrane region" description="Helical" evidence="1">
    <location>
        <begin position="103"/>
        <end position="120"/>
    </location>
</feature>
<feature type="transmembrane region" description="Helical" evidence="1">
    <location>
        <begin position="51"/>
        <end position="72"/>
    </location>
</feature>
<evidence type="ECO:0000313" key="2">
    <source>
        <dbReference type="EMBL" id="MCC3273916.1"/>
    </source>
</evidence>
<feature type="transmembrane region" description="Helical" evidence="1">
    <location>
        <begin position="20"/>
        <end position="39"/>
    </location>
</feature>
<keyword evidence="4" id="KW-1185">Reference proteome</keyword>
<protein>
    <submittedName>
        <fullName evidence="2">Uncharacterized protein</fullName>
    </submittedName>
</protein>
<accession>A0A9X1MA93</accession>
<evidence type="ECO:0000256" key="1">
    <source>
        <dbReference type="SAM" id="Phobius"/>
    </source>
</evidence>
<dbReference type="RefSeq" id="WP_227929525.1">
    <property type="nucleotide sequence ID" value="NZ_CP094984.1"/>
</dbReference>
<keyword evidence="1" id="KW-0812">Transmembrane</keyword>
<reference evidence="2" key="1">
    <citation type="submission" date="2021-10" db="EMBL/GenBank/DDBJ databases">
        <title>Novel species in genus Arthrobacter.</title>
        <authorList>
            <person name="Liu Y."/>
        </authorList>
    </citation>
    <scope>NUCLEOTIDE SEQUENCE</scope>
    <source>
        <strain evidence="2">Zg-Y462</strain>
        <strain evidence="4">zg-Y462</strain>
    </source>
</reference>
<feature type="transmembrane region" description="Helical" evidence="1">
    <location>
        <begin position="210"/>
        <end position="229"/>
    </location>
</feature>
<sequence>MSQPPPEPSPTALQRSWIPAAWLLVGIASYAGVFINALFPQGREDQWDSMLVNGLVLGVAAILTGLMVFVPASPPARALRVAVYAVPIGLLLLVQLPTGSVEFMAALLLPWALLTALYGVKGGLPAGWGYTAAYPAAGVAACLLIATVWFNELVWLMPLLPVALLLRRRYRGSRLRMGMEVLLAVLLAACIAAEFVILPQGESWLPYRSIVGTACTISVFYTVILLGLARLAGPKATSPAETG</sequence>
<organism evidence="2 5">
    <name type="scientific">Arthrobacter zhangbolii</name>
    <dbReference type="NCBI Taxonomy" id="2886936"/>
    <lineage>
        <taxon>Bacteria</taxon>
        <taxon>Bacillati</taxon>
        <taxon>Actinomycetota</taxon>
        <taxon>Actinomycetes</taxon>
        <taxon>Micrococcales</taxon>
        <taxon>Micrococcaceae</taxon>
        <taxon>Arthrobacter</taxon>
    </lineage>
</organism>
<dbReference type="Proteomes" id="UP000829758">
    <property type="component" value="Chromosome"/>
</dbReference>
<keyword evidence="1" id="KW-1133">Transmembrane helix</keyword>
<evidence type="ECO:0000313" key="4">
    <source>
        <dbReference type="Proteomes" id="UP000829758"/>
    </source>
</evidence>
<evidence type="ECO:0000313" key="3">
    <source>
        <dbReference type="EMBL" id="UON91096.1"/>
    </source>
</evidence>
<dbReference type="Proteomes" id="UP001155145">
    <property type="component" value="Unassembled WGS sequence"/>
</dbReference>
<feature type="transmembrane region" description="Helical" evidence="1">
    <location>
        <begin position="177"/>
        <end position="198"/>
    </location>
</feature>
<dbReference type="EMBL" id="JAJFZT010000009">
    <property type="protein sequence ID" value="MCC3273916.1"/>
    <property type="molecule type" value="Genomic_DNA"/>
</dbReference>
<gene>
    <name evidence="2" type="ORF">LJ755_14410</name>
    <name evidence="3" type="ORF">MUK71_10740</name>
</gene>
<proteinExistence type="predicted"/>
<feature type="transmembrane region" description="Helical" evidence="1">
    <location>
        <begin position="78"/>
        <end position="96"/>
    </location>
</feature>
<feature type="transmembrane region" description="Helical" evidence="1">
    <location>
        <begin position="132"/>
        <end position="165"/>
    </location>
</feature>